<dbReference type="InterPro" id="IPR013761">
    <property type="entry name" value="SAM/pointed_sf"/>
</dbReference>
<dbReference type="Pfam" id="PF21524">
    <property type="entry name" value="SAMD1_WH"/>
    <property type="match status" value="1"/>
</dbReference>
<dbReference type="EMBL" id="RQTK01000179">
    <property type="protein sequence ID" value="RUS85174.1"/>
    <property type="molecule type" value="Genomic_DNA"/>
</dbReference>
<name>A0A433TUC9_ELYCH</name>
<keyword evidence="4" id="KW-0539">Nucleus</keyword>
<sequence length="559" mass="62874">MSNIVQDSEKEWILEAINHLKHRKARPDLSRISLRMKRKYQINFAQTKKLLESLIESGIVVKAVYKNNTSYRDVSKWKKGKLGGHIQNSSKMLKRFVRAIEAKEVTKGTGVTCEEIEEFLSSQGEEKCFLSGAALFGALEKEVSTGYLKKIYSGALTRFMINEDNEHLITTLKQTEDVDLDLDNDSQSSKTNESDPMAYKDSILTAVRETRHLDQLGSSLHSIKQYLIENHYIIDDEHPLEKLLEHFVLKSVLKKVGELYVVSDKVSPNTSTTVIDSFESLKSDQTNFDAFKNRQASSSGNADLDREDPEDQQQARILHGLSLIPKSLKESSSKPSSLRILPNLSHASVEADKDVPNVGPSRPPSKRKRIMKDHGPDFEIEMPTKAKGKLQDTKDSVYPTPSNSPASERSECTFDQSLKNPVAKKKRGRPKKVKDEVGSENTSDSLHTFPIANDVDEDSRSSSPTYNDVTGWTSQQVADYFKEKGFIEEAQSMLDHDIDGPALGLLRRSDIVGPPLGGILQVKKLGTALKLFRDIRDLLYQGHSSNYVDPYEERPFLRS</sequence>
<feature type="domain" description="SAM" evidence="6">
    <location>
        <begin position="472"/>
        <end position="541"/>
    </location>
</feature>
<comment type="subcellular location">
    <subcellularLocation>
        <location evidence="1">Nucleus</location>
    </subcellularLocation>
</comment>
<reference evidence="8 9" key="1">
    <citation type="submission" date="2019-01" db="EMBL/GenBank/DDBJ databases">
        <title>A draft genome assembly of the solar-powered sea slug Elysia chlorotica.</title>
        <authorList>
            <person name="Cai H."/>
            <person name="Li Q."/>
            <person name="Fang X."/>
            <person name="Li J."/>
            <person name="Curtis N.E."/>
            <person name="Altenburger A."/>
            <person name="Shibata T."/>
            <person name="Feng M."/>
            <person name="Maeda T."/>
            <person name="Schwartz J.A."/>
            <person name="Shigenobu S."/>
            <person name="Lundholm N."/>
            <person name="Nishiyama T."/>
            <person name="Yang H."/>
            <person name="Hasebe M."/>
            <person name="Li S."/>
            <person name="Pierce S.K."/>
            <person name="Wang J."/>
        </authorList>
    </citation>
    <scope>NUCLEOTIDE SEQUENCE [LARGE SCALE GENOMIC DNA]</scope>
    <source>
        <strain evidence="8">EC2010</strain>
        <tissue evidence="8">Whole organism of an adult</tissue>
    </source>
</reference>
<feature type="region of interest" description="Disordered" evidence="5">
    <location>
        <begin position="351"/>
        <end position="468"/>
    </location>
</feature>
<dbReference type="AlphaFoldDB" id="A0A433TUC9"/>
<dbReference type="GO" id="GO:0005634">
    <property type="term" value="C:nucleus"/>
    <property type="evidence" value="ECO:0007669"/>
    <property type="project" value="UniProtKB-SubCell"/>
</dbReference>
<feature type="compositionally biased region" description="Polar residues" evidence="5">
    <location>
        <begin position="292"/>
        <end position="301"/>
    </location>
</feature>
<protein>
    <submittedName>
        <fullName evidence="8">Uncharacterized protein</fullName>
    </submittedName>
</protein>
<evidence type="ECO:0000256" key="1">
    <source>
        <dbReference type="ARBA" id="ARBA00004123"/>
    </source>
</evidence>
<keyword evidence="3" id="KW-0156">Chromatin regulator</keyword>
<dbReference type="InterPro" id="IPR001660">
    <property type="entry name" value="SAM"/>
</dbReference>
<evidence type="ECO:0000256" key="5">
    <source>
        <dbReference type="SAM" id="MobiDB-lite"/>
    </source>
</evidence>
<keyword evidence="2" id="KW-0597">Phosphoprotein</keyword>
<dbReference type="Gene3D" id="1.10.150.50">
    <property type="entry name" value="Transcription Factor, Ets-1"/>
    <property type="match status" value="1"/>
</dbReference>
<dbReference type="SUPFAM" id="SSF47769">
    <property type="entry name" value="SAM/Pointed domain"/>
    <property type="match status" value="1"/>
</dbReference>
<dbReference type="InterPro" id="IPR048589">
    <property type="entry name" value="SAMD1-like_WH"/>
</dbReference>
<dbReference type="STRING" id="188477.A0A433TUC9"/>
<dbReference type="Proteomes" id="UP000271974">
    <property type="component" value="Unassembled WGS sequence"/>
</dbReference>
<feature type="region of interest" description="Disordered" evidence="5">
    <location>
        <begin position="292"/>
        <end position="313"/>
    </location>
</feature>
<evidence type="ECO:0000259" key="7">
    <source>
        <dbReference type="PROSITE" id="PS52014"/>
    </source>
</evidence>
<evidence type="ECO:0000256" key="2">
    <source>
        <dbReference type="ARBA" id="ARBA00022553"/>
    </source>
</evidence>
<proteinExistence type="predicted"/>
<comment type="caution">
    <text evidence="8">The sequence shown here is derived from an EMBL/GenBank/DDBJ whole genome shotgun (WGS) entry which is preliminary data.</text>
</comment>
<evidence type="ECO:0000259" key="6">
    <source>
        <dbReference type="PROSITE" id="PS50105"/>
    </source>
</evidence>
<keyword evidence="9" id="KW-1185">Reference proteome</keyword>
<accession>A0A433TUC9</accession>
<evidence type="ECO:0000256" key="4">
    <source>
        <dbReference type="ARBA" id="ARBA00023242"/>
    </source>
</evidence>
<feature type="domain" description="SAMD1-like winged helix (WH)" evidence="7">
    <location>
        <begin position="1"/>
        <end position="77"/>
    </location>
</feature>
<evidence type="ECO:0000313" key="8">
    <source>
        <dbReference type="EMBL" id="RUS85174.1"/>
    </source>
</evidence>
<dbReference type="PROSITE" id="PS52014">
    <property type="entry name" value="SAMD1_WH"/>
    <property type="match status" value="1"/>
</dbReference>
<dbReference type="GO" id="GO:0006325">
    <property type="term" value="P:chromatin organization"/>
    <property type="evidence" value="ECO:0007669"/>
    <property type="project" value="UniProtKB-KW"/>
</dbReference>
<dbReference type="GO" id="GO:0003677">
    <property type="term" value="F:DNA binding"/>
    <property type="evidence" value="ECO:0007669"/>
    <property type="project" value="InterPro"/>
</dbReference>
<evidence type="ECO:0000313" key="9">
    <source>
        <dbReference type="Proteomes" id="UP000271974"/>
    </source>
</evidence>
<gene>
    <name evidence="8" type="ORF">EGW08_007078</name>
</gene>
<feature type="compositionally biased region" description="Polar residues" evidence="5">
    <location>
        <begin position="399"/>
        <end position="419"/>
    </location>
</feature>
<feature type="compositionally biased region" description="Basic residues" evidence="5">
    <location>
        <begin position="422"/>
        <end position="432"/>
    </location>
</feature>
<evidence type="ECO:0000256" key="3">
    <source>
        <dbReference type="ARBA" id="ARBA00022853"/>
    </source>
</evidence>
<dbReference type="OrthoDB" id="10004495at2759"/>
<organism evidence="8 9">
    <name type="scientific">Elysia chlorotica</name>
    <name type="common">Eastern emerald elysia</name>
    <name type="synonym">Sea slug</name>
    <dbReference type="NCBI Taxonomy" id="188477"/>
    <lineage>
        <taxon>Eukaryota</taxon>
        <taxon>Metazoa</taxon>
        <taxon>Spiralia</taxon>
        <taxon>Lophotrochozoa</taxon>
        <taxon>Mollusca</taxon>
        <taxon>Gastropoda</taxon>
        <taxon>Heterobranchia</taxon>
        <taxon>Euthyneura</taxon>
        <taxon>Panpulmonata</taxon>
        <taxon>Sacoglossa</taxon>
        <taxon>Placobranchoidea</taxon>
        <taxon>Plakobranchidae</taxon>
        <taxon>Elysia</taxon>
    </lineage>
</organism>
<dbReference type="PROSITE" id="PS50105">
    <property type="entry name" value="SAM_DOMAIN"/>
    <property type="match status" value="1"/>
</dbReference>